<dbReference type="Proteomes" id="UP000281391">
    <property type="component" value="Chromosome"/>
</dbReference>
<proteinExistence type="predicted"/>
<dbReference type="KEGG" id="sof:NCTC11214_00131"/>
<protein>
    <submittedName>
        <fullName evidence="2">Transposase and inactivated derivatives</fullName>
    </submittedName>
</protein>
<dbReference type="NCBIfam" id="NF033819">
    <property type="entry name" value="IS66_TnpB"/>
    <property type="match status" value="1"/>
</dbReference>
<name>A0A3S4EJD8_SEROD</name>
<dbReference type="EMBL" id="LR134117">
    <property type="protein sequence ID" value="VDZ51296.1"/>
    <property type="molecule type" value="Genomic_DNA"/>
</dbReference>
<dbReference type="PANTHER" id="PTHR36455:SF1">
    <property type="entry name" value="BLR8292 PROTEIN"/>
    <property type="match status" value="1"/>
</dbReference>
<evidence type="ECO:0000313" key="1">
    <source>
        <dbReference type="EMBL" id="VDZ51296.1"/>
    </source>
</evidence>
<organism evidence="2 3">
    <name type="scientific">Serratia odorifera</name>
    <dbReference type="NCBI Taxonomy" id="618"/>
    <lineage>
        <taxon>Bacteria</taxon>
        <taxon>Pseudomonadati</taxon>
        <taxon>Pseudomonadota</taxon>
        <taxon>Gammaproteobacteria</taxon>
        <taxon>Enterobacterales</taxon>
        <taxon>Yersiniaceae</taxon>
        <taxon>Serratia</taxon>
    </lineage>
</organism>
<accession>A0A3S4EJD8</accession>
<dbReference type="AlphaFoldDB" id="A0A3S4EJD8"/>
<gene>
    <name evidence="1" type="ORF">NCTC11214_00131</name>
    <name evidence="2" type="ORF">NCTC11214_05754</name>
</gene>
<dbReference type="Pfam" id="PF05717">
    <property type="entry name" value="TnpB_IS66"/>
    <property type="match status" value="1"/>
</dbReference>
<dbReference type="PANTHER" id="PTHR36455">
    <property type="match status" value="1"/>
</dbReference>
<sequence length="112" mass="12972">MLMPHAIWLAREPTDMRRGIDTLTRLADEYLPSPLPPGTAVVFCNKARSRIKVLQWDKHGVWLCTRRLHQGHFTWPRPGDTAWPLTAEQFAWLTKGVDWQQVEGLDLPGWET</sequence>
<evidence type="ECO:0000313" key="3">
    <source>
        <dbReference type="Proteomes" id="UP000281391"/>
    </source>
</evidence>
<reference evidence="2 3" key="1">
    <citation type="submission" date="2018-12" db="EMBL/GenBank/DDBJ databases">
        <authorList>
            <consortium name="Pathogen Informatics"/>
        </authorList>
    </citation>
    <scope>NUCLEOTIDE SEQUENCE [LARGE SCALE GENOMIC DNA]</scope>
    <source>
        <strain evidence="2 3">NCTC11214</strain>
    </source>
</reference>
<dbReference type="EMBL" id="LR134117">
    <property type="protein sequence ID" value="VDZ65998.1"/>
    <property type="molecule type" value="Genomic_DNA"/>
</dbReference>
<dbReference type="InterPro" id="IPR008878">
    <property type="entry name" value="Transposase_IS66_Orf2"/>
</dbReference>
<dbReference type="RefSeq" id="WP_004966475.1">
    <property type="nucleotide sequence ID" value="NZ_LR134117.1"/>
</dbReference>
<evidence type="ECO:0000313" key="2">
    <source>
        <dbReference type="EMBL" id="VDZ65998.1"/>
    </source>
</evidence>
<dbReference type="KEGG" id="sof:NCTC11214_05754"/>